<name>A0ABY5FXP6_9MICO</name>
<keyword evidence="4" id="KW-1133">Transmembrane helix</keyword>
<feature type="compositionally biased region" description="Low complexity" evidence="3">
    <location>
        <begin position="15"/>
        <end position="35"/>
    </location>
</feature>
<dbReference type="RefSeq" id="WP_255160223.1">
    <property type="nucleotide sequence ID" value="NZ_CP101497.1"/>
</dbReference>
<feature type="region of interest" description="Disordered" evidence="3">
    <location>
        <begin position="93"/>
        <end position="112"/>
    </location>
</feature>
<dbReference type="Pfam" id="PF02113">
    <property type="entry name" value="Peptidase_S13"/>
    <property type="match status" value="2"/>
</dbReference>
<dbReference type="PANTHER" id="PTHR30023:SF0">
    <property type="entry name" value="PENICILLIN-SENSITIVE CARBOXYPEPTIDASE A"/>
    <property type="match status" value="1"/>
</dbReference>
<dbReference type="EC" id="3.4.16.4" evidence="5"/>
<feature type="region of interest" description="Disordered" evidence="3">
    <location>
        <begin position="1"/>
        <end position="35"/>
    </location>
</feature>
<dbReference type="NCBIfam" id="TIGR00666">
    <property type="entry name" value="PBP4"/>
    <property type="match status" value="1"/>
</dbReference>
<dbReference type="PANTHER" id="PTHR30023">
    <property type="entry name" value="D-ALANYL-D-ALANINE CARBOXYPEPTIDASE"/>
    <property type="match status" value="1"/>
</dbReference>
<protein>
    <submittedName>
        <fullName evidence="5">D-alanyl-D-alanine carboxypeptidase/D-alanyl-D-alanine-endopeptidase</fullName>
        <ecNumber evidence="5">3.4.16.4</ecNumber>
    </submittedName>
</protein>
<dbReference type="GO" id="GO:0009002">
    <property type="term" value="F:serine-type D-Ala-D-Ala carboxypeptidase activity"/>
    <property type="evidence" value="ECO:0007669"/>
    <property type="project" value="UniProtKB-EC"/>
</dbReference>
<dbReference type="EMBL" id="CP101497">
    <property type="protein sequence ID" value="UTT63090.1"/>
    <property type="molecule type" value="Genomic_DNA"/>
</dbReference>
<dbReference type="Gene3D" id="3.40.710.10">
    <property type="entry name" value="DD-peptidase/beta-lactamase superfamily"/>
    <property type="match status" value="2"/>
</dbReference>
<keyword evidence="2 5" id="KW-0378">Hydrolase</keyword>
<evidence type="ECO:0000256" key="4">
    <source>
        <dbReference type="SAM" id="Phobius"/>
    </source>
</evidence>
<evidence type="ECO:0000256" key="3">
    <source>
        <dbReference type="SAM" id="MobiDB-lite"/>
    </source>
</evidence>
<evidence type="ECO:0000313" key="6">
    <source>
        <dbReference type="Proteomes" id="UP001060039"/>
    </source>
</evidence>
<reference evidence="5" key="1">
    <citation type="submission" date="2022-07" db="EMBL/GenBank/DDBJ databases">
        <title>Taxonomic analysis of Microcella humidisoli nov. sp., isolated from riverside soil.</title>
        <authorList>
            <person name="Molina K.M."/>
            <person name="Kim S.B."/>
        </authorList>
    </citation>
    <scope>NUCLEOTIDE SEQUENCE</scope>
    <source>
        <strain evidence="5">MMS21-STM10</strain>
    </source>
</reference>
<proteinExistence type="inferred from homology"/>
<evidence type="ECO:0000256" key="2">
    <source>
        <dbReference type="ARBA" id="ARBA00022801"/>
    </source>
</evidence>
<keyword evidence="5" id="KW-0645">Protease</keyword>
<dbReference type="InterPro" id="IPR000667">
    <property type="entry name" value="Peptidase_S13"/>
</dbReference>
<keyword evidence="4" id="KW-0812">Transmembrane</keyword>
<evidence type="ECO:0000313" key="5">
    <source>
        <dbReference type="EMBL" id="UTT63090.1"/>
    </source>
</evidence>
<dbReference type="SUPFAM" id="SSF56601">
    <property type="entry name" value="beta-lactamase/transpeptidase-like"/>
    <property type="match status" value="1"/>
</dbReference>
<sequence>MSDSQQPPSRRAARESTSGARARRGAAPAAPVADGTVADGSVAAGDEAASAGGIGGFVRRHPRAVLATSLSAAFVLLASGALLAGIAVGSADASPAPVVSETPTAEPDPRTLPATIAQPSLVRTCSILSLARSPELATIYGTVINAGTGEVLFDRRGDAAVRTASVLKVATAAAALSALGPDFRITTKVVAGSTPGTVVLVGAGDATLSRLPAGQESIYRGAPKLSDLAAQVVAAHVAANPDSPGITQLVLDATYWNPADAWHPTWNRDRIPAGFQAPATALMVDGDRADPRAQTSPRSDDPIARAGAAFAQALAAAGNPAGVPSVSRGSAVGGNVLGQVQSQPVSRLIGQMLPNSDNMLGEMLARITSKSLGLDGSGASLTQAITGALNSYGLDTSGLVIKDGSGLATDNGVPPRFMAQLFAVIQKGEQNLSIITDALPVAGQSGTLAGRFTGSSAVARGQVTAKTGFLRSAHTLSGIIRAADGTVLTFAFYAIRDGITDGARPALDALTAGAFRCGNNLSNN</sequence>
<dbReference type="Proteomes" id="UP001060039">
    <property type="component" value="Chromosome"/>
</dbReference>
<keyword evidence="4" id="KW-0472">Membrane</keyword>
<dbReference type="PRINTS" id="PR00922">
    <property type="entry name" value="DADACBPTASE3"/>
</dbReference>
<comment type="similarity">
    <text evidence="1">Belongs to the peptidase S13 family.</text>
</comment>
<keyword evidence="6" id="KW-1185">Reference proteome</keyword>
<accession>A0ABY5FXP6</accession>
<keyword evidence="5" id="KW-0121">Carboxypeptidase</keyword>
<dbReference type="InterPro" id="IPR012338">
    <property type="entry name" value="Beta-lactam/transpept-like"/>
</dbReference>
<evidence type="ECO:0000256" key="1">
    <source>
        <dbReference type="ARBA" id="ARBA00006096"/>
    </source>
</evidence>
<feature type="transmembrane region" description="Helical" evidence="4">
    <location>
        <begin position="64"/>
        <end position="88"/>
    </location>
</feature>
<organism evidence="5 6">
    <name type="scientific">Microcella humidisoli</name>
    <dbReference type="NCBI Taxonomy" id="2963406"/>
    <lineage>
        <taxon>Bacteria</taxon>
        <taxon>Bacillati</taxon>
        <taxon>Actinomycetota</taxon>
        <taxon>Actinomycetes</taxon>
        <taxon>Micrococcales</taxon>
        <taxon>Microbacteriaceae</taxon>
        <taxon>Microcella</taxon>
    </lineage>
</organism>
<gene>
    <name evidence="5" type="primary">dacB</name>
    <name evidence="5" type="ORF">NNL39_02975</name>
</gene>